<evidence type="ECO:0000313" key="13">
    <source>
        <dbReference type="Proteomes" id="UP001199919"/>
    </source>
</evidence>
<evidence type="ECO:0000313" key="12">
    <source>
        <dbReference type="EMBL" id="MCD8739966.1"/>
    </source>
</evidence>
<feature type="domain" description="TonB C-terminal" evidence="11">
    <location>
        <begin position="46"/>
        <end position="133"/>
    </location>
</feature>
<keyword evidence="4" id="KW-1003">Cell membrane</keyword>
<evidence type="ECO:0000256" key="7">
    <source>
        <dbReference type="ARBA" id="ARBA00022927"/>
    </source>
</evidence>
<dbReference type="EMBL" id="JAJPWV010000002">
    <property type="protein sequence ID" value="MCD8739966.1"/>
    <property type="molecule type" value="Genomic_DNA"/>
</dbReference>
<evidence type="ECO:0000256" key="9">
    <source>
        <dbReference type="ARBA" id="ARBA00023136"/>
    </source>
</evidence>
<evidence type="ECO:0000256" key="8">
    <source>
        <dbReference type="ARBA" id="ARBA00022989"/>
    </source>
</evidence>
<dbReference type="Proteomes" id="UP001199919">
    <property type="component" value="Unassembled WGS sequence"/>
</dbReference>
<dbReference type="NCBIfam" id="TIGR01352">
    <property type="entry name" value="tonB_Cterm"/>
    <property type="match status" value="1"/>
</dbReference>
<evidence type="ECO:0000256" key="5">
    <source>
        <dbReference type="ARBA" id="ARBA00022519"/>
    </source>
</evidence>
<organism evidence="12 13">
    <name type="scientific">Mucilaginibacter roseus</name>
    <dbReference type="NCBI Taxonomy" id="1528868"/>
    <lineage>
        <taxon>Bacteria</taxon>
        <taxon>Pseudomonadati</taxon>
        <taxon>Bacteroidota</taxon>
        <taxon>Sphingobacteriia</taxon>
        <taxon>Sphingobacteriales</taxon>
        <taxon>Sphingobacteriaceae</taxon>
        <taxon>Mucilaginibacter</taxon>
    </lineage>
</organism>
<dbReference type="InterPro" id="IPR051045">
    <property type="entry name" value="TonB-dependent_transducer"/>
</dbReference>
<keyword evidence="8" id="KW-1133">Transmembrane helix</keyword>
<dbReference type="SUPFAM" id="SSF74653">
    <property type="entry name" value="TolA/TonB C-terminal domain"/>
    <property type="match status" value="1"/>
</dbReference>
<evidence type="ECO:0000259" key="11">
    <source>
        <dbReference type="PROSITE" id="PS52015"/>
    </source>
</evidence>
<dbReference type="PANTHER" id="PTHR33446">
    <property type="entry name" value="PROTEIN TONB-RELATED"/>
    <property type="match status" value="1"/>
</dbReference>
<feature type="chain" id="PRO_5045679781" evidence="10">
    <location>
        <begin position="20"/>
        <end position="133"/>
    </location>
</feature>
<keyword evidence="7" id="KW-0653">Protein transport</keyword>
<keyword evidence="6" id="KW-0812">Transmembrane</keyword>
<keyword evidence="13" id="KW-1185">Reference proteome</keyword>
<sequence length="133" mass="15298">MKKTLFTVLFAAFSLVLKAQDAPERLDSLGRELEEQPQVEAEQQDVLPMYPGGLIQLFKFIEKHKRYRGVHGLVEVSFVIEKDGSTNEFRAVKSLSEDADQEAIRVLRKMPKWKPAMQNGEPVRFAFTMPVRF</sequence>
<dbReference type="PANTHER" id="PTHR33446:SF2">
    <property type="entry name" value="PROTEIN TONB"/>
    <property type="match status" value="1"/>
</dbReference>
<dbReference type="RefSeq" id="WP_232176162.1">
    <property type="nucleotide sequence ID" value="NZ_JAJPWV010000002.1"/>
</dbReference>
<dbReference type="InterPro" id="IPR037682">
    <property type="entry name" value="TonB_C"/>
</dbReference>
<comment type="caution">
    <text evidence="12">The sequence shown here is derived from an EMBL/GenBank/DDBJ whole genome shotgun (WGS) entry which is preliminary data.</text>
</comment>
<keyword evidence="10" id="KW-0732">Signal</keyword>
<evidence type="ECO:0000256" key="2">
    <source>
        <dbReference type="ARBA" id="ARBA00006555"/>
    </source>
</evidence>
<keyword evidence="5" id="KW-0997">Cell inner membrane</keyword>
<dbReference type="InterPro" id="IPR006260">
    <property type="entry name" value="TonB/TolA_C"/>
</dbReference>
<proteinExistence type="inferred from homology"/>
<evidence type="ECO:0000256" key="10">
    <source>
        <dbReference type="SAM" id="SignalP"/>
    </source>
</evidence>
<evidence type="ECO:0000256" key="4">
    <source>
        <dbReference type="ARBA" id="ARBA00022475"/>
    </source>
</evidence>
<keyword evidence="9" id="KW-0472">Membrane</keyword>
<comment type="subcellular location">
    <subcellularLocation>
        <location evidence="1">Cell inner membrane</location>
        <topology evidence="1">Single-pass membrane protein</topology>
        <orientation evidence="1">Periplasmic side</orientation>
    </subcellularLocation>
</comment>
<evidence type="ECO:0000256" key="6">
    <source>
        <dbReference type="ARBA" id="ARBA00022692"/>
    </source>
</evidence>
<dbReference type="PROSITE" id="PS52015">
    <property type="entry name" value="TONB_CTD"/>
    <property type="match status" value="1"/>
</dbReference>
<gene>
    <name evidence="12" type="ORF">LT679_05085</name>
</gene>
<name>A0ABS8U323_9SPHI</name>
<evidence type="ECO:0000256" key="1">
    <source>
        <dbReference type="ARBA" id="ARBA00004383"/>
    </source>
</evidence>
<reference evidence="12 13" key="1">
    <citation type="submission" date="2021-12" db="EMBL/GenBank/DDBJ databases">
        <title>Mucilaginibacter roseus genome.</title>
        <authorList>
            <person name="Ferreira J.R."/>
            <person name="Newman J.D."/>
        </authorList>
    </citation>
    <scope>NUCLEOTIDE SEQUENCE [LARGE SCALE GENOMIC DNA]</scope>
    <source>
        <strain evidence="12 13">LMG 28454</strain>
    </source>
</reference>
<dbReference type="Pfam" id="PF03544">
    <property type="entry name" value="TonB_C"/>
    <property type="match status" value="1"/>
</dbReference>
<evidence type="ECO:0000256" key="3">
    <source>
        <dbReference type="ARBA" id="ARBA00022448"/>
    </source>
</evidence>
<comment type="similarity">
    <text evidence="2">Belongs to the TonB family.</text>
</comment>
<protein>
    <submittedName>
        <fullName evidence="12">Energy transducer TonB</fullName>
    </submittedName>
</protein>
<keyword evidence="3" id="KW-0813">Transport</keyword>
<feature type="signal peptide" evidence="10">
    <location>
        <begin position="1"/>
        <end position="19"/>
    </location>
</feature>
<dbReference type="Gene3D" id="3.30.1150.10">
    <property type="match status" value="1"/>
</dbReference>
<accession>A0ABS8U323</accession>